<keyword evidence="3" id="KW-1185">Reference proteome</keyword>
<reference evidence="2 3" key="1">
    <citation type="submission" date="2013-04" db="EMBL/GenBank/DDBJ databases">
        <title>The Genome Sequence of Parabacteroides gordonii DSM 23371.</title>
        <authorList>
            <consortium name="The Broad Institute Genomics Platform"/>
            <person name="Earl A."/>
            <person name="Ward D."/>
            <person name="Feldgarden M."/>
            <person name="Gevers D."/>
            <person name="Martens E."/>
            <person name="Sakamoto M."/>
            <person name="Benno Y."/>
            <person name="Suzuki N."/>
            <person name="Matsunaga N."/>
            <person name="Koshihara K."/>
            <person name="Seki M."/>
            <person name="Komiya H."/>
            <person name="Walker B."/>
            <person name="Young S."/>
            <person name="Zeng Q."/>
            <person name="Gargeya S."/>
            <person name="Fitzgerald M."/>
            <person name="Haas B."/>
            <person name="Abouelleil A."/>
            <person name="Allen A.W."/>
            <person name="Alvarado L."/>
            <person name="Arachchi H.M."/>
            <person name="Berlin A.M."/>
            <person name="Chapman S.B."/>
            <person name="Gainer-Dewar J."/>
            <person name="Goldberg J."/>
            <person name="Griggs A."/>
            <person name="Gujja S."/>
            <person name="Hansen M."/>
            <person name="Howarth C."/>
            <person name="Imamovic A."/>
            <person name="Ireland A."/>
            <person name="Larimer J."/>
            <person name="McCowan C."/>
            <person name="Murphy C."/>
            <person name="Pearson M."/>
            <person name="Poon T.W."/>
            <person name="Priest M."/>
            <person name="Roberts A."/>
            <person name="Saif S."/>
            <person name="Shea T."/>
            <person name="Sisk P."/>
            <person name="Sykes S."/>
            <person name="Wortman J."/>
            <person name="Nusbaum C."/>
            <person name="Birren B."/>
        </authorList>
    </citation>
    <scope>NUCLEOTIDE SEQUENCE [LARGE SCALE GENOMIC DNA]</scope>
    <source>
        <strain evidence="2 3">MS-1</strain>
    </source>
</reference>
<dbReference type="HOGENOM" id="CLU_447488_0_0_10"/>
<evidence type="ECO:0000256" key="1">
    <source>
        <dbReference type="SAM" id="MobiDB-lite"/>
    </source>
</evidence>
<dbReference type="AlphaFoldDB" id="A0A0F5JS73"/>
<name>A0A0F5JS73_9BACT</name>
<dbReference type="STRING" id="1203610.HMPREF1536_00007"/>
<evidence type="ECO:0000313" key="3">
    <source>
        <dbReference type="Proteomes" id="UP000033035"/>
    </source>
</evidence>
<evidence type="ECO:0008006" key="4">
    <source>
        <dbReference type="Google" id="ProtNLM"/>
    </source>
</evidence>
<sequence>MKIDRLFNKGITGMLALAGILCGCAEEEHETSQTVPLSISATCPVLAGDVTTRATNTEVKIALNATVGEYATTAKTYRVTTSPSITFAPQDADNTWEVTGDLTSTPLTIYGWLDENTPVAYSKNSIAVDNGNISNVALSPLYACIGVRVVLGKDTERAGTYKISSKLNGIGTASANNGWDTSGVMPVLKAGSSSPAAIKNTDKKTVVGIKANDLTTDYFMRVAPTTIQPSTASLFTITLPNNKQLSIASGAKAITIENGNCYLFTVNIGSETSLTISSIDQMTMDAKTTIVLHPDNVPRKPGIFSRDNWDQFVEDYINNQDITKWLDSDRVLNLYTDIDLNNEEWIPFIGNGDKGFGFNGNGHTIYNLRTISVNKKGGFYAELHDPYSIKGLTIDGVISDGHDNMQNSGAFVGTLYGGSVIDCHVKGKVEISTYESAGGIVGASNGQGNIYACTFAPDETPILTAPYAVGGIVGLLLENDRVMGCIVHDFTFTDKEAEFLGGISGMARGDDICQGCVVYNIKANRSGTLGCISPIGLYRYCYYYDVFDRSSSESEGANSVAINKLEDLSNKTVITELNVPLYYSLIEPKFHFEASPTPTITGPTIKPGKPEEPILN</sequence>
<proteinExistence type="predicted"/>
<organism evidence="2 3">
    <name type="scientific">Parabacteroides gordonii MS-1 = DSM 23371</name>
    <dbReference type="NCBI Taxonomy" id="1203610"/>
    <lineage>
        <taxon>Bacteria</taxon>
        <taxon>Pseudomonadati</taxon>
        <taxon>Bacteroidota</taxon>
        <taxon>Bacteroidia</taxon>
        <taxon>Bacteroidales</taxon>
        <taxon>Tannerellaceae</taxon>
        <taxon>Parabacteroides</taxon>
    </lineage>
</organism>
<dbReference type="Proteomes" id="UP000033035">
    <property type="component" value="Unassembled WGS sequence"/>
</dbReference>
<dbReference type="PROSITE" id="PS51257">
    <property type="entry name" value="PROKAR_LIPOPROTEIN"/>
    <property type="match status" value="1"/>
</dbReference>
<feature type="compositionally biased region" description="Low complexity" evidence="1">
    <location>
        <begin position="597"/>
        <end position="607"/>
    </location>
</feature>
<evidence type="ECO:0000313" key="2">
    <source>
        <dbReference type="EMBL" id="KKB60633.1"/>
    </source>
</evidence>
<dbReference type="PATRIC" id="fig|1203610.3.peg.7"/>
<comment type="caution">
    <text evidence="2">The sequence shown here is derived from an EMBL/GenBank/DDBJ whole genome shotgun (WGS) entry which is preliminary data.</text>
</comment>
<gene>
    <name evidence="2" type="ORF">HMPREF1536_00007</name>
</gene>
<accession>A0A0F5JS73</accession>
<dbReference type="RefSeq" id="WP_044192873.1">
    <property type="nucleotide sequence ID" value="NZ_AUAE01000039.1"/>
</dbReference>
<protein>
    <recommendedName>
        <fullName evidence="4">GLUG domain-containing protein</fullName>
    </recommendedName>
</protein>
<feature type="region of interest" description="Disordered" evidence="1">
    <location>
        <begin position="597"/>
        <end position="616"/>
    </location>
</feature>
<dbReference type="EMBL" id="AQHW01000001">
    <property type="protein sequence ID" value="KKB60633.1"/>
    <property type="molecule type" value="Genomic_DNA"/>
</dbReference>